<evidence type="ECO:0000256" key="1">
    <source>
        <dbReference type="SAM" id="SignalP"/>
    </source>
</evidence>
<evidence type="ECO:0000313" key="3">
    <source>
        <dbReference type="EMBL" id="KAA9027430.1"/>
    </source>
</evidence>
<evidence type="ECO:0008006" key="6">
    <source>
        <dbReference type="Google" id="ProtNLM"/>
    </source>
</evidence>
<dbReference type="EMBL" id="VYQB01000013">
    <property type="protein sequence ID" value="KAA9014341.1"/>
    <property type="molecule type" value="Genomic_DNA"/>
</dbReference>
<feature type="signal peptide" evidence="1">
    <location>
        <begin position="1"/>
        <end position="24"/>
    </location>
</feature>
<reference evidence="4 5" key="1">
    <citation type="submission" date="2019-09" db="EMBL/GenBank/DDBJ databases">
        <authorList>
            <person name="Feng G."/>
        </authorList>
    </citation>
    <scope>NUCLEOTIDE SEQUENCE [LARGE SCALE GENOMIC DNA]</scope>
    <source>
        <strain evidence="3 4">KACC 19283</strain>
        <strain evidence="2 5">KACC 19284</strain>
    </source>
</reference>
<keyword evidence="5" id="KW-1185">Reference proteome</keyword>
<organism evidence="3 4">
    <name type="scientific">Sphingobium limneticum</name>
    <dbReference type="NCBI Taxonomy" id="1007511"/>
    <lineage>
        <taxon>Bacteria</taxon>
        <taxon>Pseudomonadati</taxon>
        <taxon>Pseudomonadota</taxon>
        <taxon>Alphaproteobacteria</taxon>
        <taxon>Sphingomonadales</taxon>
        <taxon>Sphingomonadaceae</taxon>
        <taxon>Sphingobium</taxon>
    </lineage>
</organism>
<dbReference type="EMBL" id="VYQA01000013">
    <property type="protein sequence ID" value="KAA9027430.1"/>
    <property type="molecule type" value="Genomic_DNA"/>
</dbReference>
<sequence length="201" mass="20573">MMAKPSILLAIVAPLLLLPAPVAAQGVTGGTTSESDGVGGRDLSFEGSVAPACVMRQPNPVRQNNATVTVGTTGDVNVDLQSGFLDRTTGVPNAVDVAISFPITCNTAHSIHVESQRGGLVNPAVTGTDGPFRSRLDFTLELRWAGGTQTFDTTSARMMDVAIPNAATGSADVRIAIPGGGTPLVAGIYSDTIIIQIEATS</sequence>
<accession>A0A5J5HZ93</accession>
<dbReference type="AlphaFoldDB" id="A0A5J5HZ93"/>
<protein>
    <recommendedName>
        <fullName evidence="6">Spore coat protein U domain-containing protein</fullName>
    </recommendedName>
</protein>
<comment type="caution">
    <text evidence="3">The sequence shown here is derived from an EMBL/GenBank/DDBJ whole genome shotgun (WGS) entry which is preliminary data.</text>
</comment>
<evidence type="ECO:0000313" key="2">
    <source>
        <dbReference type="EMBL" id="KAA9014341.1"/>
    </source>
</evidence>
<name>A0A5J5HZ93_9SPHN</name>
<evidence type="ECO:0000313" key="5">
    <source>
        <dbReference type="Proteomes" id="UP000326364"/>
    </source>
</evidence>
<dbReference type="Proteomes" id="UP000325933">
    <property type="component" value="Unassembled WGS sequence"/>
</dbReference>
<keyword evidence="1" id="KW-0732">Signal</keyword>
<evidence type="ECO:0000313" key="4">
    <source>
        <dbReference type="Proteomes" id="UP000325933"/>
    </source>
</evidence>
<gene>
    <name evidence="3" type="ORF">F4U95_17075</name>
    <name evidence="2" type="ORF">F4U96_16950</name>
</gene>
<feature type="chain" id="PRO_5023890095" description="Spore coat protein U domain-containing protein" evidence="1">
    <location>
        <begin position="25"/>
        <end position="201"/>
    </location>
</feature>
<proteinExistence type="predicted"/>
<dbReference type="RefSeq" id="WP_150426535.1">
    <property type="nucleotide sequence ID" value="NZ_VYQB01000013.1"/>
</dbReference>
<dbReference type="Proteomes" id="UP000326364">
    <property type="component" value="Unassembled WGS sequence"/>
</dbReference>